<dbReference type="Proteomes" id="UP000576368">
    <property type="component" value="Unassembled WGS sequence"/>
</dbReference>
<evidence type="ECO:0000256" key="1">
    <source>
        <dbReference type="SAM" id="Coils"/>
    </source>
</evidence>
<reference evidence="3 5" key="1">
    <citation type="submission" date="2019-09" db="EMBL/GenBank/DDBJ databases">
        <title>Butyricimonas paravirosa DSM 105722 (=214-4 = JCM 18677 = CCUG 65563).</title>
        <authorList>
            <person name="Le Roy T."/>
            <person name="Cani P.D."/>
        </authorList>
    </citation>
    <scope>NUCLEOTIDE SEQUENCE [LARGE SCALE GENOMIC DNA]</scope>
    <source>
        <strain evidence="3 5">DSM 105722</strain>
    </source>
</reference>
<accession>A0A7X5YF56</accession>
<dbReference type="EMBL" id="JAATLI010000013">
    <property type="protein sequence ID" value="NJC19761.1"/>
    <property type="molecule type" value="Genomic_DNA"/>
</dbReference>
<evidence type="ECO:0000313" key="2">
    <source>
        <dbReference type="EMBL" id="NJC19761.1"/>
    </source>
</evidence>
<dbReference type="GeneID" id="86892902"/>
<name>A0A7X5YF56_9BACT</name>
<dbReference type="RefSeq" id="WP_118305536.1">
    <property type="nucleotide sequence ID" value="NZ_BMPA01000012.1"/>
</dbReference>
<dbReference type="Proteomes" id="UP001302374">
    <property type="component" value="Chromosome"/>
</dbReference>
<evidence type="ECO:0000313" key="4">
    <source>
        <dbReference type="Proteomes" id="UP000576368"/>
    </source>
</evidence>
<feature type="coiled-coil region" evidence="1">
    <location>
        <begin position="168"/>
        <end position="195"/>
    </location>
</feature>
<gene>
    <name evidence="3" type="ORF">F1644_16365</name>
    <name evidence="2" type="ORF">GGR15_003399</name>
</gene>
<dbReference type="EMBL" id="CP043839">
    <property type="protein sequence ID" value="WOF13738.1"/>
    <property type="molecule type" value="Genomic_DNA"/>
</dbReference>
<keyword evidence="1" id="KW-0175">Coiled coil</keyword>
<reference evidence="2 4" key="2">
    <citation type="submission" date="2020-03" db="EMBL/GenBank/DDBJ databases">
        <title>Genomic Encyclopedia of Type Strains, Phase IV (KMG-IV): sequencing the most valuable type-strain genomes for metagenomic binning, comparative biology and taxonomic classification.</title>
        <authorList>
            <person name="Goeker M."/>
        </authorList>
    </citation>
    <scope>NUCLEOTIDE SEQUENCE [LARGE SCALE GENOMIC DNA]</scope>
    <source>
        <strain evidence="2 4">DSM 105722</strain>
    </source>
</reference>
<sequence>MSYQQFKKDIETRKEAILSAYNSVQDCHIKPLELIYIHPDLKKIFQNTNPSNPNEVKYIIALLPYNHLWGSYRHSHIELFGFFDAEYNKIPTIPLVDEWEICGIKEHGGLNAWEWVRANLVIRNLPLFTEKEIEIPNNNNGVTDVQTSFNIIWEYIGKDKIPTSVTSIEELQATIEQLQSENQKLKENLSISNGKFEKILAIINDQRNINI</sequence>
<dbReference type="AlphaFoldDB" id="A0A7X5YF56"/>
<evidence type="ECO:0000313" key="5">
    <source>
        <dbReference type="Proteomes" id="UP001302374"/>
    </source>
</evidence>
<organism evidence="2 4">
    <name type="scientific">Butyricimonas paravirosa</name>
    <dbReference type="NCBI Taxonomy" id="1472417"/>
    <lineage>
        <taxon>Bacteria</taxon>
        <taxon>Pseudomonadati</taxon>
        <taxon>Bacteroidota</taxon>
        <taxon>Bacteroidia</taxon>
        <taxon>Bacteroidales</taxon>
        <taxon>Odoribacteraceae</taxon>
        <taxon>Butyricimonas</taxon>
    </lineage>
</organism>
<protein>
    <submittedName>
        <fullName evidence="2">Uncharacterized protein</fullName>
    </submittedName>
</protein>
<proteinExistence type="predicted"/>
<evidence type="ECO:0000313" key="3">
    <source>
        <dbReference type="EMBL" id="WOF13738.1"/>
    </source>
</evidence>
<keyword evidence="5" id="KW-1185">Reference proteome</keyword>